<evidence type="ECO:0000313" key="4">
    <source>
        <dbReference type="Proteomes" id="UP000050794"/>
    </source>
</evidence>
<sequence>MYMSEDFSKKVKHMDCDVDEFINVYQSFDKNGRILINELRNAADELEEWTRNCNISTIAASSVALAGGTAAIVGSFLLPPLLVGGIAVTAASTITNLGVQLSRFVILRNAIGKIEKLYEHDRQLARTLDELYQVVLTLNLFDVDNGLHEKGPSSAILDGERTATSLGVLLVSAPARCAAVGVHAVGGSAKSVSNTVQLSSGSAGGLLHIGAGGGNGLILRTVLRGAVVFGLVIDGVTIIISARELAKGTDKKIGHILRKQADMKEEQLDSIKERLAASGLITIQKTKIGNSLC</sequence>
<dbReference type="GO" id="GO:0008289">
    <property type="term" value="F:lipid binding"/>
    <property type="evidence" value="ECO:0007669"/>
    <property type="project" value="InterPro"/>
</dbReference>
<dbReference type="EMBL" id="UYWY01026871">
    <property type="protein sequence ID" value="VDM50736.1"/>
    <property type="molecule type" value="Genomic_DNA"/>
</dbReference>
<proteinExistence type="inferred from homology"/>
<dbReference type="PANTHER" id="PTHR14096">
    <property type="entry name" value="APOLIPOPROTEIN L"/>
    <property type="match status" value="1"/>
</dbReference>
<feature type="transmembrane region" description="Helical" evidence="2">
    <location>
        <begin position="58"/>
        <end position="78"/>
    </location>
</feature>
<keyword evidence="2" id="KW-1133">Transmembrane helix</keyword>
<keyword evidence="2" id="KW-0812">Transmembrane</keyword>
<gene>
    <name evidence="3" type="ORF">TCNE_LOCUS19415</name>
</gene>
<dbReference type="Proteomes" id="UP000050794">
    <property type="component" value="Unassembled WGS sequence"/>
</dbReference>
<dbReference type="GO" id="GO:0006869">
    <property type="term" value="P:lipid transport"/>
    <property type="evidence" value="ECO:0007669"/>
    <property type="project" value="InterPro"/>
</dbReference>
<reference evidence="3 4" key="2">
    <citation type="submission" date="2018-11" db="EMBL/GenBank/DDBJ databases">
        <authorList>
            <consortium name="Pathogen Informatics"/>
        </authorList>
    </citation>
    <scope>NUCLEOTIDE SEQUENCE [LARGE SCALE GENOMIC DNA]</scope>
</reference>
<evidence type="ECO:0000313" key="5">
    <source>
        <dbReference type="WBParaSite" id="TCNE_0001941901-mRNA-1"/>
    </source>
</evidence>
<dbReference type="GO" id="GO:0016020">
    <property type="term" value="C:membrane"/>
    <property type="evidence" value="ECO:0007669"/>
    <property type="project" value="TreeGrafter"/>
</dbReference>
<keyword evidence="2" id="KW-0472">Membrane</keyword>
<dbReference type="GO" id="GO:0042157">
    <property type="term" value="P:lipoprotein metabolic process"/>
    <property type="evidence" value="ECO:0007669"/>
    <property type="project" value="InterPro"/>
</dbReference>
<protein>
    <submittedName>
        <fullName evidence="5">EF-hand domain-containing protein</fullName>
    </submittedName>
</protein>
<dbReference type="InterPro" id="IPR008405">
    <property type="entry name" value="ApoL"/>
</dbReference>
<keyword evidence="4" id="KW-1185">Reference proteome</keyword>
<evidence type="ECO:0000256" key="2">
    <source>
        <dbReference type="SAM" id="Phobius"/>
    </source>
</evidence>
<name>A0A183VF95_TOXCA</name>
<dbReference type="AlphaFoldDB" id="A0A183VF95"/>
<accession>A0A183VF95</accession>
<evidence type="ECO:0000313" key="3">
    <source>
        <dbReference type="EMBL" id="VDM50736.1"/>
    </source>
</evidence>
<dbReference type="PANTHER" id="PTHR14096:SF28">
    <property type="entry name" value="APOLIPOPROTEIN L, 1-RELATED"/>
    <property type="match status" value="1"/>
</dbReference>
<dbReference type="GO" id="GO:0005576">
    <property type="term" value="C:extracellular region"/>
    <property type="evidence" value="ECO:0007669"/>
    <property type="project" value="InterPro"/>
</dbReference>
<feature type="transmembrane region" description="Helical" evidence="2">
    <location>
        <begin position="84"/>
        <end position="106"/>
    </location>
</feature>
<reference evidence="5" key="1">
    <citation type="submission" date="2016-06" db="UniProtKB">
        <authorList>
            <consortium name="WormBaseParasite"/>
        </authorList>
    </citation>
    <scope>IDENTIFICATION</scope>
</reference>
<evidence type="ECO:0000256" key="1">
    <source>
        <dbReference type="ARBA" id="ARBA00010090"/>
    </source>
</evidence>
<comment type="similarity">
    <text evidence="1">Belongs to the apolipoprotein L family.</text>
</comment>
<organism evidence="4 5">
    <name type="scientific">Toxocara canis</name>
    <name type="common">Canine roundworm</name>
    <dbReference type="NCBI Taxonomy" id="6265"/>
    <lineage>
        <taxon>Eukaryota</taxon>
        <taxon>Metazoa</taxon>
        <taxon>Ecdysozoa</taxon>
        <taxon>Nematoda</taxon>
        <taxon>Chromadorea</taxon>
        <taxon>Rhabditida</taxon>
        <taxon>Spirurina</taxon>
        <taxon>Ascaridomorpha</taxon>
        <taxon>Ascaridoidea</taxon>
        <taxon>Toxocaridae</taxon>
        <taxon>Toxocara</taxon>
    </lineage>
</organism>
<dbReference type="WBParaSite" id="TCNE_0001941901-mRNA-1">
    <property type="protein sequence ID" value="TCNE_0001941901-mRNA-1"/>
    <property type="gene ID" value="TCNE_0001941901"/>
</dbReference>
<dbReference type="Pfam" id="PF05461">
    <property type="entry name" value="ApoL"/>
    <property type="match status" value="1"/>
</dbReference>